<organism evidence="2 3">
    <name type="scientific">Liparis tanakae</name>
    <name type="common">Tanaka's snailfish</name>
    <dbReference type="NCBI Taxonomy" id="230148"/>
    <lineage>
        <taxon>Eukaryota</taxon>
        <taxon>Metazoa</taxon>
        <taxon>Chordata</taxon>
        <taxon>Craniata</taxon>
        <taxon>Vertebrata</taxon>
        <taxon>Euteleostomi</taxon>
        <taxon>Actinopterygii</taxon>
        <taxon>Neopterygii</taxon>
        <taxon>Teleostei</taxon>
        <taxon>Neoteleostei</taxon>
        <taxon>Acanthomorphata</taxon>
        <taxon>Eupercaria</taxon>
        <taxon>Perciformes</taxon>
        <taxon>Cottioidei</taxon>
        <taxon>Cottales</taxon>
        <taxon>Liparidae</taxon>
        <taxon>Liparis</taxon>
    </lineage>
</organism>
<proteinExistence type="predicted"/>
<gene>
    <name evidence="2" type="ORF">EYF80_068106</name>
</gene>
<dbReference type="Proteomes" id="UP000314294">
    <property type="component" value="Unassembled WGS sequence"/>
</dbReference>
<accession>A0A4Z2E069</accession>
<dbReference type="AlphaFoldDB" id="A0A4Z2E069"/>
<evidence type="ECO:0000256" key="1">
    <source>
        <dbReference type="SAM" id="MobiDB-lite"/>
    </source>
</evidence>
<dbReference type="OrthoDB" id="2436455at2759"/>
<feature type="region of interest" description="Disordered" evidence="1">
    <location>
        <begin position="1"/>
        <end position="81"/>
    </location>
</feature>
<sequence length="81" mass="8508">MMPGQLHDSLTSHRLSFMAPPTGPSAPSGNAARPHRLSLMPLPAKSAAAQPKGAKRASSTWSVNQTSPEVSELRLASGSFR</sequence>
<reference evidence="2 3" key="1">
    <citation type="submission" date="2019-03" db="EMBL/GenBank/DDBJ databases">
        <title>First draft genome of Liparis tanakae, snailfish: a comprehensive survey of snailfish specific genes.</title>
        <authorList>
            <person name="Kim W."/>
            <person name="Song I."/>
            <person name="Jeong J.-H."/>
            <person name="Kim D."/>
            <person name="Kim S."/>
            <person name="Ryu S."/>
            <person name="Song J.Y."/>
            <person name="Lee S.K."/>
        </authorList>
    </citation>
    <scope>NUCLEOTIDE SEQUENCE [LARGE SCALE GENOMIC DNA]</scope>
    <source>
        <tissue evidence="2">Muscle</tissue>
    </source>
</reference>
<protein>
    <submittedName>
        <fullName evidence="2">Uncharacterized protein</fullName>
    </submittedName>
</protein>
<name>A0A4Z2E069_9TELE</name>
<keyword evidence="3" id="KW-1185">Reference proteome</keyword>
<dbReference type="EMBL" id="SRLO01025912">
    <property type="protein sequence ID" value="TNN21782.1"/>
    <property type="molecule type" value="Genomic_DNA"/>
</dbReference>
<evidence type="ECO:0000313" key="2">
    <source>
        <dbReference type="EMBL" id="TNN21782.1"/>
    </source>
</evidence>
<feature type="compositionally biased region" description="Polar residues" evidence="1">
    <location>
        <begin position="57"/>
        <end position="69"/>
    </location>
</feature>
<comment type="caution">
    <text evidence="2">The sequence shown here is derived from an EMBL/GenBank/DDBJ whole genome shotgun (WGS) entry which is preliminary data.</text>
</comment>
<evidence type="ECO:0000313" key="3">
    <source>
        <dbReference type="Proteomes" id="UP000314294"/>
    </source>
</evidence>